<proteinExistence type="predicted"/>
<dbReference type="GeneID" id="34568319"/>
<feature type="region of interest" description="Disordered" evidence="1">
    <location>
        <begin position="415"/>
        <end position="437"/>
    </location>
</feature>
<dbReference type="EMBL" id="KC977571">
    <property type="protein sequence ID" value="ATE82240.1"/>
    <property type="molecule type" value="Genomic_DNA"/>
</dbReference>
<feature type="region of interest" description="Disordered" evidence="1">
    <location>
        <begin position="1"/>
        <end position="43"/>
    </location>
</feature>
<sequence length="554" mass="60906">MIRNHKASKRRAPAAPPAPCTESDATAQGESDEDRRRRASLGTSLARRWSRWWHGSSHQGADVAQPAHTAEAVVDMPDAPTPTDCDSGDDDSDVDMIASQDDDHTRMTGDLMTTMLPLELLVLIYGRVHREELEAAAAARWSGRWDRALGGDAEDDRERGGAPGVCRLLTLSRAHHSAVASALSDWRSWPDSCYGPGAAMWAPGVACTNGRIDRGADGVYSCAESDDHANDSSKAKPCSTRASIPNRNTLPWSLHPVLVDRRLHGLWFGAGLHLPPCWLGTPARHLMEVAADLARHASPADESMRRRWHDALGDLLATPAWPTPCLVLCVQVPHGCNFALDRAHQFSTLTLTRTYLCAPGGSAGARFTMGGIVDAVADFYAGSPMHPSEMERVRAHARSVWRAYERHYGRPWDPHDFGPGGGRRPWETDDNNGGPDGNGAYVIDTAAFEYAPRVMYGRDPYRGGWGPRNDAHERRFASWFSDRWLGEGDLPSAERRLTRQFADPERYGRPRLIDLATRPTYDDPAPRLTVGRFGAGRRRGMCQLTVGFGRMPGA</sequence>
<keyword evidence="3" id="KW-1185">Reference proteome</keyword>
<dbReference type="Proteomes" id="UP000204584">
    <property type="component" value="Segment"/>
</dbReference>
<dbReference type="KEGG" id="vg:34568319"/>
<evidence type="ECO:0000313" key="3">
    <source>
        <dbReference type="Proteomes" id="UP000204584"/>
    </source>
</evidence>
<organism evidence="2 3">
    <name type="scientific">Pandoravirus salinus</name>
    <dbReference type="NCBI Taxonomy" id="1349410"/>
    <lineage>
        <taxon>Viruses</taxon>
        <taxon>Pandoravirus</taxon>
    </lineage>
</organism>
<feature type="compositionally biased region" description="Basic residues" evidence="1">
    <location>
        <begin position="1"/>
        <end position="12"/>
    </location>
</feature>
<evidence type="ECO:0000256" key="1">
    <source>
        <dbReference type="SAM" id="MobiDB-lite"/>
    </source>
</evidence>
<dbReference type="RefSeq" id="YP_009430079.1">
    <property type="nucleotide sequence ID" value="NC_022098.1"/>
</dbReference>
<reference evidence="2 3" key="1">
    <citation type="journal article" date="2013" name="Science">
        <title>Pandoraviruses: amoeba viruses with genomes up to 2.5 Mb reaching that of parasitic eukaryotes.</title>
        <authorList>
            <person name="Philippe N."/>
            <person name="Legendre M."/>
            <person name="Doutre G."/>
            <person name="Coute Y."/>
            <person name="Poirot O."/>
            <person name="Lescot M."/>
            <person name="Arslan D."/>
            <person name="Seltzer V."/>
            <person name="Bertaux L."/>
            <person name="Bruley C."/>
            <person name="Garin J."/>
            <person name="Claverie J.M."/>
            <person name="Abergel C."/>
        </authorList>
    </citation>
    <scope>NUCLEOTIDE SEQUENCE [LARGE SCALE GENOMIC DNA]</scope>
</reference>
<evidence type="ECO:0000313" key="2">
    <source>
        <dbReference type="EMBL" id="ATE82240.1"/>
    </source>
</evidence>
<accession>A0A291ATM9</accession>
<protein>
    <submittedName>
        <fullName evidence="2">Uncharacterized protein</fullName>
    </submittedName>
</protein>
<gene>
    <name evidence="2" type="ORF">psal_cds_854</name>
</gene>
<name>A0A291ATM9_9VIRU</name>